<dbReference type="Proteomes" id="UP000655225">
    <property type="component" value="Unassembled WGS sequence"/>
</dbReference>
<dbReference type="PANTHER" id="PTHR14000">
    <property type="entry name" value="FINGER CCCH DOMAIN PROTEIN, PUTATIVE (DUF3755)-RELATED"/>
    <property type="match status" value="1"/>
</dbReference>
<name>A0A835DL01_TETSI</name>
<feature type="region of interest" description="Disordered" evidence="1">
    <location>
        <begin position="149"/>
        <end position="175"/>
    </location>
</feature>
<accession>A0A835DL01</accession>
<dbReference type="PANTHER" id="PTHR14000:SF6">
    <property type="entry name" value="OS02G0631200 PROTEIN"/>
    <property type="match status" value="1"/>
</dbReference>
<evidence type="ECO:0000313" key="2">
    <source>
        <dbReference type="EMBL" id="KAF8407473.1"/>
    </source>
</evidence>
<dbReference type="Pfam" id="PF12579">
    <property type="entry name" value="DUF3755"/>
    <property type="match status" value="1"/>
</dbReference>
<protein>
    <submittedName>
        <fullName evidence="2">Uncharacterized protein</fullName>
    </submittedName>
</protein>
<proteinExistence type="predicted"/>
<sequence length="355" mass="38689">MKGFGGHRGEPNMGFHHDAIMASALNQHAISFQSGAINGISGMIPMGSSLGINGTAGMILGGNSSIINNPGMNPAGNSSGGLHLDSVPGHKHDNGLASEWSVEEQCILEEGLVKYAVEPNIMKYIKIAATLRNKTVRDVALRCRWMTKKESGKRRKPEEHNMGKKIKDRKEKLVESSSVTSVPLIPPLNMAAYSRMPHMEHNDRMSFEVPAVGSTTRNLLDENAQVFSQIAANLDLFKGGVLPATVLSIFCGDTFASALRLQDSMQKSIIFFANTGVVLRQIQDNIDLLRRTRNNITAILNDMRDMPGIMSEMPPLHVSINEELANSILPNTAQAMMFGLPSGMTGVHMKQEPRC</sequence>
<evidence type="ECO:0000313" key="3">
    <source>
        <dbReference type="Proteomes" id="UP000655225"/>
    </source>
</evidence>
<comment type="caution">
    <text evidence="2">The sequence shown here is derived from an EMBL/GenBank/DDBJ whole genome shotgun (WGS) entry which is preliminary data.</text>
</comment>
<dbReference type="AlphaFoldDB" id="A0A835DL01"/>
<dbReference type="InterPro" id="IPR022228">
    <property type="entry name" value="DUF3755"/>
</dbReference>
<dbReference type="OMA" id="MSHHMDQ"/>
<dbReference type="Gene3D" id="1.10.10.60">
    <property type="entry name" value="Homeodomain-like"/>
    <property type="match status" value="1"/>
</dbReference>
<keyword evidence="3" id="KW-1185">Reference proteome</keyword>
<evidence type="ECO:0000256" key="1">
    <source>
        <dbReference type="SAM" id="MobiDB-lite"/>
    </source>
</evidence>
<gene>
    <name evidence="2" type="ORF">HHK36_006607</name>
</gene>
<dbReference type="EMBL" id="JABCRI010000004">
    <property type="protein sequence ID" value="KAF8407473.1"/>
    <property type="molecule type" value="Genomic_DNA"/>
</dbReference>
<organism evidence="2 3">
    <name type="scientific">Tetracentron sinense</name>
    <name type="common">Spur-leaf</name>
    <dbReference type="NCBI Taxonomy" id="13715"/>
    <lineage>
        <taxon>Eukaryota</taxon>
        <taxon>Viridiplantae</taxon>
        <taxon>Streptophyta</taxon>
        <taxon>Embryophyta</taxon>
        <taxon>Tracheophyta</taxon>
        <taxon>Spermatophyta</taxon>
        <taxon>Magnoliopsida</taxon>
        <taxon>Trochodendrales</taxon>
        <taxon>Trochodendraceae</taxon>
        <taxon>Tetracentron</taxon>
    </lineage>
</organism>
<dbReference type="OrthoDB" id="19768at2759"/>
<reference evidence="2 3" key="1">
    <citation type="submission" date="2020-04" db="EMBL/GenBank/DDBJ databases">
        <title>Plant Genome Project.</title>
        <authorList>
            <person name="Zhang R.-G."/>
        </authorList>
    </citation>
    <scope>NUCLEOTIDE SEQUENCE [LARGE SCALE GENOMIC DNA]</scope>
    <source>
        <strain evidence="2">YNK0</strain>
        <tissue evidence="2">Leaf</tissue>
    </source>
</reference>